<keyword evidence="4" id="KW-0472">Membrane</keyword>
<dbReference type="SUPFAM" id="SSF53448">
    <property type="entry name" value="Nucleotide-diphospho-sugar transferases"/>
    <property type="match status" value="1"/>
</dbReference>
<dbReference type="GO" id="GO:0016757">
    <property type="term" value="F:glycosyltransferase activity"/>
    <property type="evidence" value="ECO:0007669"/>
    <property type="project" value="UniProtKB-KW"/>
</dbReference>
<dbReference type="InterPro" id="IPR001173">
    <property type="entry name" value="Glyco_trans_2-like"/>
</dbReference>
<comment type="caution">
    <text evidence="6">The sequence shown here is derived from an EMBL/GenBank/DDBJ whole genome shotgun (WGS) entry which is preliminary data.</text>
</comment>
<dbReference type="Gene3D" id="3.90.550.10">
    <property type="entry name" value="Spore Coat Polysaccharide Biosynthesis Protein SpsA, Chain A"/>
    <property type="match status" value="1"/>
</dbReference>
<evidence type="ECO:0000256" key="1">
    <source>
        <dbReference type="ARBA" id="ARBA00006739"/>
    </source>
</evidence>
<keyword evidence="2" id="KW-0328">Glycosyltransferase</keyword>
<reference evidence="6 7" key="1">
    <citation type="journal article" date="2015" name="Nature">
        <title>rRNA introns, odd ribosomes, and small enigmatic genomes across a large radiation of phyla.</title>
        <authorList>
            <person name="Brown C.T."/>
            <person name="Hug L.A."/>
            <person name="Thomas B.C."/>
            <person name="Sharon I."/>
            <person name="Castelle C.J."/>
            <person name="Singh A."/>
            <person name="Wilkins M.J."/>
            <person name="Williams K.H."/>
            <person name="Banfield J.F."/>
        </authorList>
    </citation>
    <scope>NUCLEOTIDE SEQUENCE [LARGE SCALE GENOMIC DNA]</scope>
</reference>
<evidence type="ECO:0000259" key="5">
    <source>
        <dbReference type="Pfam" id="PF00535"/>
    </source>
</evidence>
<gene>
    <name evidence="6" type="ORF">UX19_C0008G0006</name>
</gene>
<dbReference type="PANTHER" id="PTHR43630">
    <property type="entry name" value="POLY-BETA-1,6-N-ACETYL-D-GLUCOSAMINE SYNTHASE"/>
    <property type="match status" value="1"/>
</dbReference>
<dbReference type="AlphaFoldDB" id="A0A0G1MUU7"/>
<comment type="similarity">
    <text evidence="1">Belongs to the glycosyltransferase 2 family.</text>
</comment>
<evidence type="ECO:0000313" key="6">
    <source>
        <dbReference type="EMBL" id="KKU12076.1"/>
    </source>
</evidence>
<feature type="domain" description="Glycosyltransferase 2-like" evidence="5">
    <location>
        <begin position="53"/>
        <end position="193"/>
    </location>
</feature>
<feature type="transmembrane region" description="Helical" evidence="4">
    <location>
        <begin position="12"/>
        <end position="29"/>
    </location>
</feature>
<protein>
    <submittedName>
        <fullName evidence="6">Glycosyltransferase probably involved in cell wall biogenesis</fullName>
    </submittedName>
</protein>
<evidence type="ECO:0000256" key="3">
    <source>
        <dbReference type="ARBA" id="ARBA00022679"/>
    </source>
</evidence>
<feature type="transmembrane region" description="Helical" evidence="4">
    <location>
        <begin position="356"/>
        <end position="374"/>
    </location>
</feature>
<feature type="transmembrane region" description="Helical" evidence="4">
    <location>
        <begin position="381"/>
        <end position="407"/>
    </location>
</feature>
<dbReference type="InterPro" id="IPR029044">
    <property type="entry name" value="Nucleotide-diphossugar_trans"/>
</dbReference>
<dbReference type="EMBL" id="LCLG01000008">
    <property type="protein sequence ID" value="KKU12076.1"/>
    <property type="molecule type" value="Genomic_DNA"/>
</dbReference>
<organism evidence="6 7">
    <name type="scientific">Candidatus Woesebacteria bacterium GW2011_GWA1_45_8</name>
    <dbReference type="NCBI Taxonomy" id="1618559"/>
    <lineage>
        <taxon>Bacteria</taxon>
        <taxon>Candidatus Woeseibacteriota</taxon>
    </lineage>
</organism>
<dbReference type="Pfam" id="PF00535">
    <property type="entry name" value="Glycos_transf_2"/>
    <property type="match status" value="1"/>
</dbReference>
<keyword evidence="4" id="KW-0812">Transmembrane</keyword>
<dbReference type="PANTHER" id="PTHR43630:SF1">
    <property type="entry name" value="POLY-BETA-1,6-N-ACETYL-D-GLUCOSAMINE SYNTHASE"/>
    <property type="match status" value="1"/>
</dbReference>
<evidence type="ECO:0000313" key="7">
    <source>
        <dbReference type="Proteomes" id="UP000034653"/>
    </source>
</evidence>
<dbReference type="CDD" id="cd06423">
    <property type="entry name" value="CESA_like"/>
    <property type="match status" value="1"/>
</dbReference>
<accession>A0A0G1MUU7</accession>
<keyword evidence="3 6" id="KW-0808">Transferase</keyword>
<evidence type="ECO:0000256" key="4">
    <source>
        <dbReference type="SAM" id="Phobius"/>
    </source>
</evidence>
<proteinExistence type="inferred from homology"/>
<name>A0A0G1MUU7_9BACT</name>
<dbReference type="Proteomes" id="UP000034653">
    <property type="component" value="Unassembled WGS sequence"/>
</dbReference>
<evidence type="ECO:0000256" key="2">
    <source>
        <dbReference type="ARBA" id="ARBA00022676"/>
    </source>
</evidence>
<feature type="transmembrane region" description="Helical" evidence="4">
    <location>
        <begin position="294"/>
        <end position="323"/>
    </location>
</feature>
<sequence length="425" mass="49356">MKPISSPFGLPIGISITFWALVGLIRLIIEKFIKKSIYPTPGPAEMKSEDIAVILPAHNEELVIRRSIQALKQMLDQKQIYVVSDGSGDKTYRRARMEGCHVSYLDPGRGKARAMVYLLRRFRLFERYKLMFILDADTRPDKEFVKKALPFFNDPAIGVVFASSRIVWRQHWIPNLKYYFISYRERLNRLLQYLLIYGQTWKYTSVNYVIPGFCTIYRSDVLKQLKIDTPGILIEDFNLAFQFHKKRLAKLGYHPSLIAWDQYPDNFRDYVNQVRRWNIGFFQTVKANGVWPSFFWLTLGVFSFEVIANSIFVLFLPFLLLYLVSPWYSGANSILDGFNNLYQQFGLYKHLSLGDIFIGTFLIDYATTVVIGLINKKPQFIFYGLFFFVMHFAVSVVLLSSIIPGFFSSSAGRWVPPTRSKEQLG</sequence>
<keyword evidence="4" id="KW-1133">Transmembrane helix</keyword>